<dbReference type="AlphaFoldDB" id="A0A2P2QG95"/>
<reference evidence="1" key="1">
    <citation type="submission" date="2018-02" db="EMBL/GenBank/DDBJ databases">
        <title>Rhizophora mucronata_Transcriptome.</title>
        <authorList>
            <person name="Meera S.P."/>
            <person name="Sreeshan A."/>
            <person name="Augustine A."/>
        </authorList>
    </citation>
    <scope>NUCLEOTIDE SEQUENCE</scope>
    <source>
        <tissue evidence="1">Leaf</tissue>
    </source>
</reference>
<organism evidence="1">
    <name type="scientific">Rhizophora mucronata</name>
    <name type="common">Asiatic mangrove</name>
    <dbReference type="NCBI Taxonomy" id="61149"/>
    <lineage>
        <taxon>Eukaryota</taxon>
        <taxon>Viridiplantae</taxon>
        <taxon>Streptophyta</taxon>
        <taxon>Embryophyta</taxon>
        <taxon>Tracheophyta</taxon>
        <taxon>Spermatophyta</taxon>
        <taxon>Magnoliopsida</taxon>
        <taxon>eudicotyledons</taxon>
        <taxon>Gunneridae</taxon>
        <taxon>Pentapetalae</taxon>
        <taxon>rosids</taxon>
        <taxon>fabids</taxon>
        <taxon>Malpighiales</taxon>
        <taxon>Rhizophoraceae</taxon>
        <taxon>Rhizophora</taxon>
    </lineage>
</organism>
<accession>A0A2P2QG95</accession>
<name>A0A2P2QG95_RHIMU</name>
<proteinExistence type="predicted"/>
<dbReference type="EMBL" id="GGEC01085539">
    <property type="protein sequence ID" value="MBX66023.1"/>
    <property type="molecule type" value="Transcribed_RNA"/>
</dbReference>
<sequence>MRNFAHEPYGPHPLRKGYRSLSGMLRELEKKERKKKNGIKKKAPANYNLKDMLLRKLKKKKYLTILP</sequence>
<evidence type="ECO:0000313" key="1">
    <source>
        <dbReference type="EMBL" id="MBX66023.1"/>
    </source>
</evidence>
<protein>
    <submittedName>
        <fullName evidence="1">Uncharacterized protein</fullName>
    </submittedName>
</protein>